<evidence type="ECO:0000256" key="1">
    <source>
        <dbReference type="SAM" id="MobiDB-lite"/>
    </source>
</evidence>
<feature type="compositionally biased region" description="Basic and acidic residues" evidence="1">
    <location>
        <begin position="402"/>
        <end position="412"/>
    </location>
</feature>
<feature type="region of interest" description="Disordered" evidence="1">
    <location>
        <begin position="1"/>
        <end position="22"/>
    </location>
</feature>
<keyword evidence="2" id="KW-0472">Membrane</keyword>
<gene>
    <name evidence="3" type="ORF">C922_05775</name>
</gene>
<reference evidence="3 4" key="1">
    <citation type="submission" date="2013-02" db="EMBL/GenBank/DDBJ databases">
        <title>The Genome Sequence of Plasmodium inui San Antonio 1.</title>
        <authorList>
            <consortium name="The Broad Institute Genome Sequencing Platform"/>
            <consortium name="The Broad Institute Genome Sequencing Center for Infectious Disease"/>
            <person name="Neafsey D."/>
            <person name="Cheeseman I."/>
            <person name="Volkman S."/>
            <person name="Adams J."/>
            <person name="Walker B."/>
            <person name="Young S.K."/>
            <person name="Zeng Q."/>
            <person name="Gargeya S."/>
            <person name="Fitzgerald M."/>
            <person name="Haas B."/>
            <person name="Abouelleil A."/>
            <person name="Alvarado L."/>
            <person name="Arachchi H.M."/>
            <person name="Berlin A.M."/>
            <person name="Chapman S.B."/>
            <person name="Dewar J."/>
            <person name="Goldberg J."/>
            <person name="Griggs A."/>
            <person name="Gujja S."/>
            <person name="Hansen M."/>
            <person name="Howarth C."/>
            <person name="Imamovic A."/>
            <person name="Larimer J."/>
            <person name="McCowan C."/>
            <person name="Murphy C."/>
            <person name="Neiman D."/>
            <person name="Pearson M."/>
            <person name="Priest M."/>
            <person name="Roberts A."/>
            <person name="Saif S."/>
            <person name="Shea T."/>
            <person name="Sisk P."/>
            <person name="Sykes S."/>
            <person name="Wortman J."/>
            <person name="Nusbaum C."/>
            <person name="Birren B."/>
        </authorList>
    </citation>
    <scope>NUCLEOTIDE SEQUENCE [LARGE SCALE GENOMIC DNA]</scope>
    <source>
        <strain evidence="3 4">San Antonio 1</strain>
    </source>
</reference>
<feature type="region of interest" description="Disordered" evidence="1">
    <location>
        <begin position="343"/>
        <end position="429"/>
    </location>
</feature>
<dbReference type="EMBL" id="KI965634">
    <property type="protein sequence ID" value="EUD63843.1"/>
    <property type="molecule type" value="Genomic_DNA"/>
</dbReference>
<dbReference type="RefSeq" id="XP_008819568.1">
    <property type="nucleotide sequence ID" value="XM_008821346.1"/>
</dbReference>
<keyword evidence="2" id="KW-0812">Transmembrane</keyword>
<accession>W6ZX17</accession>
<feature type="region of interest" description="Disordered" evidence="1">
    <location>
        <begin position="441"/>
        <end position="466"/>
    </location>
</feature>
<dbReference type="GeneID" id="20041049"/>
<evidence type="ECO:0000256" key="2">
    <source>
        <dbReference type="SAM" id="Phobius"/>
    </source>
</evidence>
<evidence type="ECO:0000313" key="3">
    <source>
        <dbReference type="EMBL" id="EUD63843.1"/>
    </source>
</evidence>
<protein>
    <submittedName>
        <fullName evidence="3">Uncharacterized protein</fullName>
    </submittedName>
</protein>
<dbReference type="AlphaFoldDB" id="W6ZX17"/>
<feature type="transmembrane region" description="Helical" evidence="2">
    <location>
        <begin position="475"/>
        <end position="493"/>
    </location>
</feature>
<keyword evidence="2" id="KW-1133">Transmembrane helix</keyword>
<name>W6ZX17_9APIC</name>
<proteinExistence type="predicted"/>
<dbReference type="Proteomes" id="UP000030640">
    <property type="component" value="Unassembled WGS sequence"/>
</dbReference>
<organism evidence="3 4">
    <name type="scientific">Plasmodium inui San Antonio 1</name>
    <dbReference type="NCBI Taxonomy" id="1237626"/>
    <lineage>
        <taxon>Eukaryota</taxon>
        <taxon>Sar</taxon>
        <taxon>Alveolata</taxon>
        <taxon>Apicomplexa</taxon>
        <taxon>Aconoidasida</taxon>
        <taxon>Haemosporida</taxon>
        <taxon>Plasmodiidae</taxon>
        <taxon>Plasmodium</taxon>
        <taxon>Plasmodium (Plasmodium)</taxon>
    </lineage>
</organism>
<keyword evidence="4" id="KW-1185">Reference proteome</keyword>
<sequence>MERLGLTELGRSWSHKPASQHPNQCQIERHKYCLGVYGSSKGAEGGFLGRAARGLTKRVGSINWQQFSGEGSPLKKYVLGQASDEYTWAGLLGCVISEALSLETISTTDGGNELLLWKKENWRAILRDGVTKTWSKSSVGQNIIMAAACIIAALMNNQQASATDLRDIKSVCHGVWETVAIELQAAQSQKQNKDLKALEEFLLEMRELDGDESSKYYSLGFLLSIFFGLTKCCKYNRNYGLKGLIRTSGWGLRQIGACQLHGTQFSCKGSTMGSSEPRLNLWTTGGQKLVKDQLRESPKTLKITDAETGKELPEYEPTRAPLKGQNPEIDRIVTMMQSKDPNQGIIATKGSAGSLTSANLQGPFKKEEAIRNSPEALPRPRPREDEKVSGLSSSPATQEEAQIPRDGNRSNDRNSTSESSSSEESFSEEIGQDLLVATAPAPKLRVDNSVGAPKDTGGSAEPERNVSGSMNIGEVVGGVLALVLGMGSIYGLYRIIRRRRKPEGGRLIHRSRIANPIRYTPTEGSS</sequence>
<feature type="compositionally biased region" description="Polar residues" evidence="1">
    <location>
        <begin position="351"/>
        <end position="360"/>
    </location>
</feature>
<feature type="compositionally biased region" description="Polar residues" evidence="1">
    <location>
        <begin position="390"/>
        <end position="400"/>
    </location>
</feature>
<dbReference type="VEuPathDB" id="PlasmoDB:C922_05775"/>
<evidence type="ECO:0000313" key="4">
    <source>
        <dbReference type="Proteomes" id="UP000030640"/>
    </source>
</evidence>